<dbReference type="PANTHER" id="PTHR28069:SF2">
    <property type="entry name" value="GH20023P"/>
    <property type="match status" value="1"/>
</dbReference>
<dbReference type="Proteomes" id="UP000708208">
    <property type="component" value="Unassembled WGS sequence"/>
</dbReference>
<feature type="compositionally biased region" description="Polar residues" evidence="6">
    <location>
        <begin position="24"/>
        <end position="36"/>
    </location>
</feature>
<dbReference type="Pfam" id="PF20179">
    <property type="entry name" value="MSS51_C"/>
    <property type="match status" value="1"/>
</dbReference>
<accession>A0A8J2K2T8</accession>
<dbReference type="PROSITE" id="PS50920">
    <property type="entry name" value="SOLCAR"/>
    <property type="match status" value="1"/>
</dbReference>
<feature type="domain" description="MYND-type" evidence="7">
    <location>
        <begin position="76"/>
        <end position="119"/>
    </location>
</feature>
<evidence type="ECO:0000313" key="9">
    <source>
        <dbReference type="Proteomes" id="UP000708208"/>
    </source>
</evidence>
<dbReference type="InterPro" id="IPR046824">
    <property type="entry name" value="Mss51-like_C"/>
</dbReference>
<dbReference type="InterPro" id="IPR002893">
    <property type="entry name" value="Znf_MYND"/>
</dbReference>
<dbReference type="InterPro" id="IPR018108">
    <property type="entry name" value="MCP_transmembrane"/>
</dbReference>
<keyword evidence="1" id="KW-0479">Metal-binding</keyword>
<organism evidence="8 9">
    <name type="scientific">Allacma fusca</name>
    <dbReference type="NCBI Taxonomy" id="39272"/>
    <lineage>
        <taxon>Eukaryota</taxon>
        <taxon>Metazoa</taxon>
        <taxon>Ecdysozoa</taxon>
        <taxon>Arthropoda</taxon>
        <taxon>Hexapoda</taxon>
        <taxon>Collembola</taxon>
        <taxon>Symphypleona</taxon>
        <taxon>Sminthuridae</taxon>
        <taxon>Allacma</taxon>
    </lineage>
</organism>
<dbReference type="PANTHER" id="PTHR28069">
    <property type="entry name" value="GH20023P"/>
    <property type="match status" value="1"/>
</dbReference>
<dbReference type="AlphaFoldDB" id="A0A8J2K2T8"/>
<dbReference type="Pfam" id="PF01753">
    <property type="entry name" value="zf-MYND"/>
    <property type="match status" value="1"/>
</dbReference>
<dbReference type="GO" id="GO:0008270">
    <property type="term" value="F:zinc ion binding"/>
    <property type="evidence" value="ECO:0007669"/>
    <property type="project" value="UniProtKB-KW"/>
</dbReference>
<evidence type="ECO:0000256" key="6">
    <source>
        <dbReference type="SAM" id="MobiDB-lite"/>
    </source>
</evidence>
<keyword evidence="5" id="KW-0472">Membrane</keyword>
<dbReference type="PROSITE" id="PS50865">
    <property type="entry name" value="ZF_MYND_2"/>
    <property type="match status" value="1"/>
</dbReference>
<dbReference type="OrthoDB" id="5282002at2759"/>
<name>A0A8J2K2T8_9HEXA</name>
<evidence type="ECO:0000256" key="2">
    <source>
        <dbReference type="ARBA" id="ARBA00022771"/>
    </source>
</evidence>
<evidence type="ECO:0000256" key="3">
    <source>
        <dbReference type="ARBA" id="ARBA00022833"/>
    </source>
</evidence>
<comment type="caution">
    <text evidence="8">The sequence shown here is derived from an EMBL/GenBank/DDBJ whole genome shotgun (WGS) entry which is preliminary data.</text>
</comment>
<evidence type="ECO:0000313" key="8">
    <source>
        <dbReference type="EMBL" id="CAG7728844.1"/>
    </source>
</evidence>
<keyword evidence="9" id="KW-1185">Reference proteome</keyword>
<sequence length="487" mass="55479">MPRKKQNKNTNVEVGNSESHEGAVTSNHSPIGTTKTSEVNSNDKVSSSKSDNVISNSRPAAKTGDKSRVIYVASACHVCKAVNDPESGIRLSACAGCRMVKYCSKGHQVDDWPSHKQICNAIRKILKAEGRKHLYEGCSNFVENQSQWLQMRFHYMQTFRDLIERELEPYEKEMMLFPVCFCTICSPQGNMTLCDICHHHHHQSDLSTKGESQWCEEFRMWLDLITWESNIGLMKPYINNKLKFSPGVEFPKDIQTYLSRFPSPEGFPENLSRAVTAEVATVPLSILWSILENAKSLAQGPTLTIHLIGAEMDFEGNHPIKWEMFLLHHLPAVRKLNLVLIGPELLPDSTIPLLCTDCKHKGNQLKISYESGTLYHEYRQDESFVRPHIICAFNCGMYRKTGFNGEDTWSPTIPLLANTDMLITTAYTETEVSQDSERLLSQCPGLRMIEHFRENPFRSLRPQRTLINEDVEPLMYKNQYIATFKGI</sequence>
<gene>
    <name evidence="8" type="ORF">AFUS01_LOCUS17599</name>
</gene>
<keyword evidence="2 4" id="KW-0863">Zinc-finger</keyword>
<keyword evidence="3" id="KW-0862">Zinc</keyword>
<dbReference type="GO" id="GO:0016020">
    <property type="term" value="C:membrane"/>
    <property type="evidence" value="ECO:0007669"/>
    <property type="project" value="UniProtKB-UniRule"/>
</dbReference>
<keyword evidence="5" id="KW-0812">Transmembrane</keyword>
<evidence type="ECO:0000256" key="5">
    <source>
        <dbReference type="PROSITE-ProRule" id="PRU00282"/>
    </source>
</evidence>
<feature type="compositionally biased region" description="Low complexity" evidence="6">
    <location>
        <begin position="37"/>
        <end position="57"/>
    </location>
</feature>
<reference evidence="8" key="1">
    <citation type="submission" date="2021-06" db="EMBL/GenBank/DDBJ databases">
        <authorList>
            <person name="Hodson N. C."/>
            <person name="Mongue J. A."/>
            <person name="Jaron S. K."/>
        </authorList>
    </citation>
    <scope>NUCLEOTIDE SEQUENCE</scope>
</reference>
<dbReference type="EMBL" id="CAJVCH010169489">
    <property type="protein sequence ID" value="CAG7728844.1"/>
    <property type="molecule type" value="Genomic_DNA"/>
</dbReference>
<proteinExistence type="predicted"/>
<evidence type="ECO:0000256" key="1">
    <source>
        <dbReference type="ARBA" id="ARBA00022723"/>
    </source>
</evidence>
<feature type="region of interest" description="Disordered" evidence="6">
    <location>
        <begin position="1"/>
        <end position="60"/>
    </location>
</feature>
<protein>
    <recommendedName>
        <fullName evidence="7">MYND-type domain-containing protein</fullName>
    </recommendedName>
</protein>
<evidence type="ECO:0000256" key="4">
    <source>
        <dbReference type="PROSITE-ProRule" id="PRU00134"/>
    </source>
</evidence>
<dbReference type="PROSITE" id="PS01360">
    <property type="entry name" value="ZF_MYND_1"/>
    <property type="match status" value="1"/>
</dbReference>
<evidence type="ECO:0000259" key="7">
    <source>
        <dbReference type="PROSITE" id="PS50865"/>
    </source>
</evidence>
<feature type="repeat" description="Solcar" evidence="5">
    <location>
        <begin position="63"/>
        <end position="162"/>
    </location>
</feature>
<feature type="compositionally biased region" description="Polar residues" evidence="6">
    <location>
        <begin position="8"/>
        <end position="17"/>
    </location>
</feature>